<name>A0A0N4ZPN5_PARTI</name>
<sequence>MDPNNEVMKGKLLNHIEPVMFLRRTGIQNGEKKEDSSNVPKILKPLPPASRIAAEAMEAKLERERKEKEAAKKEEEETEKLIKNCEEVERVHFQYGINLYELIDEMVNAGMGTELEKLLDEYFYPKYCKLVNNGNGMKAVDKKAHLGVILGSSIVNLAKDQLCSVLASSSLFKDISNLQWEGMKEYVGVDDVHDKVKELAKEMYELKKEIEKLKNDA</sequence>
<keyword evidence="2" id="KW-1185">Reference proteome</keyword>
<evidence type="ECO:0000313" key="2">
    <source>
        <dbReference type="Proteomes" id="UP000038045"/>
    </source>
</evidence>
<organism evidence="2 3">
    <name type="scientific">Parastrongyloides trichosuri</name>
    <name type="common">Possum-specific nematode worm</name>
    <dbReference type="NCBI Taxonomy" id="131310"/>
    <lineage>
        <taxon>Eukaryota</taxon>
        <taxon>Metazoa</taxon>
        <taxon>Ecdysozoa</taxon>
        <taxon>Nematoda</taxon>
        <taxon>Chromadorea</taxon>
        <taxon>Rhabditida</taxon>
        <taxon>Tylenchina</taxon>
        <taxon>Panagrolaimomorpha</taxon>
        <taxon>Strongyloidoidea</taxon>
        <taxon>Strongyloididae</taxon>
        <taxon>Parastrongyloides</taxon>
    </lineage>
</organism>
<evidence type="ECO:0000313" key="3">
    <source>
        <dbReference type="WBParaSite" id="PTRK_0001049400.1"/>
    </source>
</evidence>
<keyword evidence="1" id="KW-0175">Coiled coil</keyword>
<dbReference type="Proteomes" id="UP000038045">
    <property type="component" value="Unplaced"/>
</dbReference>
<evidence type="ECO:0000256" key="1">
    <source>
        <dbReference type="SAM" id="Coils"/>
    </source>
</evidence>
<dbReference type="AlphaFoldDB" id="A0A0N4ZPN5"/>
<dbReference type="WBParaSite" id="PTRK_0001049400.1">
    <property type="protein sequence ID" value="PTRK_0001049400.1"/>
    <property type="gene ID" value="PTRK_0001049400"/>
</dbReference>
<reference evidence="3" key="1">
    <citation type="submission" date="2017-02" db="UniProtKB">
        <authorList>
            <consortium name="WormBaseParasite"/>
        </authorList>
    </citation>
    <scope>IDENTIFICATION</scope>
</reference>
<feature type="coiled-coil region" evidence="1">
    <location>
        <begin position="49"/>
        <end position="91"/>
    </location>
</feature>
<protein>
    <submittedName>
        <fullName evidence="3">Uncharacterized protein</fullName>
    </submittedName>
</protein>
<proteinExistence type="predicted"/>
<accession>A0A0N4ZPN5</accession>
<feature type="coiled-coil region" evidence="1">
    <location>
        <begin position="189"/>
        <end position="216"/>
    </location>
</feature>